<feature type="transmembrane region" description="Helical" evidence="1">
    <location>
        <begin position="68"/>
        <end position="91"/>
    </location>
</feature>
<comment type="caution">
    <text evidence="3">The sequence shown here is derived from an EMBL/GenBank/DDBJ whole genome shotgun (WGS) entry which is preliminary data.</text>
</comment>
<feature type="domain" description="EamA" evidence="2">
    <location>
        <begin position="151"/>
        <end position="278"/>
    </location>
</feature>
<evidence type="ECO:0000259" key="2">
    <source>
        <dbReference type="Pfam" id="PF00892"/>
    </source>
</evidence>
<dbReference type="InterPro" id="IPR037185">
    <property type="entry name" value="EmrE-like"/>
</dbReference>
<sequence length="300" mass="32073">MTASTSRQQGMLLATLGVLVLSFDALLIRLVQADGTDVGVWRGTLVMLSAGFICVLRRRHIRWPDTRGLWIGALAATLLYGLSSALFVFSISHTQVANTVVILASSPLFAAALSWILFREPTPKRTLLAILVAITGVLCVFYSSFGQPGQLGDLLALLLAVVMAGALTLLRRMPELPRLPLVAGSGLVTALICLPFAAPFALEPASYAWLALMGLIQMPLASLLIFSSTRHLPSAEVSLFLLIETVLGPIWVWWALDEALPAPTLLGGTLIVGAIALNAIISLRQQRRGRSGRSELADAS</sequence>
<evidence type="ECO:0000313" key="3">
    <source>
        <dbReference type="EMBL" id="GGC03107.1"/>
    </source>
</evidence>
<feature type="domain" description="EamA" evidence="2">
    <location>
        <begin position="10"/>
        <end position="141"/>
    </location>
</feature>
<dbReference type="EMBL" id="BMIJ01000006">
    <property type="protein sequence ID" value="GGC03107.1"/>
    <property type="molecule type" value="Genomic_DNA"/>
</dbReference>
<feature type="transmembrane region" description="Helical" evidence="1">
    <location>
        <begin position="97"/>
        <end position="118"/>
    </location>
</feature>
<accession>A0ABQ1KQ67</accession>
<evidence type="ECO:0000256" key="1">
    <source>
        <dbReference type="SAM" id="Phobius"/>
    </source>
</evidence>
<dbReference type="Gene3D" id="1.10.3730.20">
    <property type="match status" value="1"/>
</dbReference>
<dbReference type="Pfam" id="PF00892">
    <property type="entry name" value="EamA"/>
    <property type="match status" value="2"/>
</dbReference>
<keyword evidence="1" id="KW-1133">Transmembrane helix</keyword>
<feature type="transmembrane region" description="Helical" evidence="1">
    <location>
        <begin position="207"/>
        <end position="226"/>
    </location>
</feature>
<evidence type="ECO:0000313" key="4">
    <source>
        <dbReference type="Proteomes" id="UP000629025"/>
    </source>
</evidence>
<reference evidence="4" key="1">
    <citation type="journal article" date="2019" name="Int. J. Syst. Evol. Microbiol.">
        <title>The Global Catalogue of Microorganisms (GCM) 10K type strain sequencing project: providing services to taxonomists for standard genome sequencing and annotation.</title>
        <authorList>
            <consortium name="The Broad Institute Genomics Platform"/>
            <consortium name="The Broad Institute Genome Sequencing Center for Infectious Disease"/>
            <person name="Wu L."/>
            <person name="Ma J."/>
        </authorList>
    </citation>
    <scope>NUCLEOTIDE SEQUENCE [LARGE SCALE GENOMIC DNA]</scope>
    <source>
        <strain evidence="4">CGMCC 1.15341</strain>
    </source>
</reference>
<proteinExistence type="predicted"/>
<feature type="transmembrane region" description="Helical" evidence="1">
    <location>
        <begin position="38"/>
        <end position="56"/>
    </location>
</feature>
<protein>
    <submittedName>
        <fullName evidence="3">Membrane protein</fullName>
    </submittedName>
</protein>
<feature type="transmembrane region" description="Helical" evidence="1">
    <location>
        <begin position="151"/>
        <end position="170"/>
    </location>
</feature>
<feature type="transmembrane region" description="Helical" evidence="1">
    <location>
        <begin position="238"/>
        <end position="256"/>
    </location>
</feature>
<keyword evidence="1" id="KW-0472">Membrane</keyword>
<dbReference type="SUPFAM" id="SSF103481">
    <property type="entry name" value="Multidrug resistance efflux transporter EmrE"/>
    <property type="match status" value="2"/>
</dbReference>
<feature type="transmembrane region" description="Helical" evidence="1">
    <location>
        <begin position="12"/>
        <end position="32"/>
    </location>
</feature>
<organism evidence="3 4">
    <name type="scientific">Marinobacterium zhoushanense</name>
    <dbReference type="NCBI Taxonomy" id="1679163"/>
    <lineage>
        <taxon>Bacteria</taxon>
        <taxon>Pseudomonadati</taxon>
        <taxon>Pseudomonadota</taxon>
        <taxon>Gammaproteobacteria</taxon>
        <taxon>Oceanospirillales</taxon>
        <taxon>Oceanospirillaceae</taxon>
        <taxon>Marinobacterium</taxon>
    </lineage>
</organism>
<keyword evidence="1" id="KW-0812">Transmembrane</keyword>
<keyword evidence="4" id="KW-1185">Reference proteome</keyword>
<gene>
    <name evidence="3" type="ORF">GCM10011352_31710</name>
</gene>
<feature type="transmembrane region" description="Helical" evidence="1">
    <location>
        <begin position="182"/>
        <end position="201"/>
    </location>
</feature>
<dbReference type="PANTHER" id="PTHR22911">
    <property type="entry name" value="ACYL-MALONYL CONDENSING ENZYME-RELATED"/>
    <property type="match status" value="1"/>
</dbReference>
<name>A0ABQ1KQ67_9GAMM</name>
<feature type="transmembrane region" description="Helical" evidence="1">
    <location>
        <begin position="127"/>
        <end position="145"/>
    </location>
</feature>
<dbReference type="InterPro" id="IPR000620">
    <property type="entry name" value="EamA_dom"/>
</dbReference>
<dbReference type="Proteomes" id="UP000629025">
    <property type="component" value="Unassembled WGS sequence"/>
</dbReference>
<feature type="transmembrane region" description="Helical" evidence="1">
    <location>
        <begin position="262"/>
        <end position="283"/>
    </location>
</feature>
<dbReference type="RefSeq" id="WP_188750070.1">
    <property type="nucleotide sequence ID" value="NZ_BMIJ01000006.1"/>
</dbReference>